<proteinExistence type="inferred from homology"/>
<keyword evidence="7 11" id="KW-0418">Kinase</keyword>
<evidence type="ECO:0000256" key="9">
    <source>
        <dbReference type="ARBA" id="ARBA00022842"/>
    </source>
</evidence>
<evidence type="ECO:0000256" key="3">
    <source>
        <dbReference type="ARBA" id="ARBA00004868"/>
    </source>
</evidence>
<reference evidence="12" key="1">
    <citation type="journal article" date="2022" name="Syst. Appl. Microbiol.">
        <title>Natronocalculus amylovorans gen. nov., sp. nov., and Natranaeroarchaeum aerophilus sp. nov., dominant culturable amylolytic natronoarchaea from hypersaline soda lakes in southwestern Siberia.</title>
        <authorList>
            <person name="Sorokin D.Y."/>
            <person name="Elcheninov A.G."/>
            <person name="Khizhniak T.V."/>
            <person name="Koenen M."/>
            <person name="Bale N.J."/>
            <person name="Damste J.S.S."/>
            <person name="Kublanov I.V."/>
        </authorList>
    </citation>
    <scope>NUCLEOTIDE SEQUENCE</scope>
    <source>
        <strain evidence="12">AArc-St2</strain>
    </source>
</reference>
<feature type="binding site" evidence="11">
    <location>
        <position position="177"/>
    </location>
    <ligand>
        <name>ATP</name>
        <dbReference type="ChEBI" id="CHEBI:30616"/>
    </ligand>
</feature>
<feature type="binding site" evidence="11">
    <location>
        <position position="55"/>
    </location>
    <ligand>
        <name>substrate</name>
    </ligand>
</feature>
<dbReference type="SUPFAM" id="SSF53613">
    <property type="entry name" value="Ribokinase-like"/>
    <property type="match status" value="1"/>
</dbReference>
<comment type="catalytic activity">
    <reaction evidence="1 11">
        <text>5-(2-hydroxyethyl)-4-methylthiazole + ATP = 4-methyl-5-(2-phosphooxyethyl)-thiazole + ADP + H(+)</text>
        <dbReference type="Rhea" id="RHEA:24212"/>
        <dbReference type="ChEBI" id="CHEBI:15378"/>
        <dbReference type="ChEBI" id="CHEBI:17957"/>
        <dbReference type="ChEBI" id="CHEBI:30616"/>
        <dbReference type="ChEBI" id="CHEBI:58296"/>
        <dbReference type="ChEBI" id="CHEBI:456216"/>
        <dbReference type="EC" id="2.7.1.50"/>
    </reaction>
</comment>
<dbReference type="RefSeq" id="WP_250583488.1">
    <property type="nucleotide sequence ID" value="NZ_JAKRVX010000002.1"/>
</dbReference>
<evidence type="ECO:0000256" key="8">
    <source>
        <dbReference type="ARBA" id="ARBA00022840"/>
    </source>
</evidence>
<evidence type="ECO:0000256" key="2">
    <source>
        <dbReference type="ARBA" id="ARBA00001946"/>
    </source>
</evidence>
<dbReference type="Pfam" id="PF02110">
    <property type="entry name" value="HK"/>
    <property type="match status" value="1"/>
</dbReference>
<dbReference type="CDD" id="cd01170">
    <property type="entry name" value="THZ_kinase"/>
    <property type="match status" value="1"/>
</dbReference>
<organism evidence="12 13">
    <name type="scientific">Natronocalculus amylovorans</name>
    <dbReference type="NCBI Taxonomy" id="2917812"/>
    <lineage>
        <taxon>Archaea</taxon>
        <taxon>Methanobacteriati</taxon>
        <taxon>Methanobacteriota</taxon>
        <taxon>Stenosarchaea group</taxon>
        <taxon>Halobacteria</taxon>
        <taxon>Halobacteriales</taxon>
        <taxon>Haloferacaceae</taxon>
        <taxon>Natronocalculus</taxon>
    </lineage>
</organism>
<evidence type="ECO:0000313" key="12">
    <source>
        <dbReference type="EMBL" id="MCL9816600.1"/>
    </source>
</evidence>
<keyword evidence="13" id="KW-1185">Reference proteome</keyword>
<comment type="similarity">
    <text evidence="11">Belongs to the Thz kinase family.</text>
</comment>
<keyword evidence="4 11" id="KW-0808">Transferase</keyword>
<dbReference type="NCBIfam" id="NF006830">
    <property type="entry name" value="PRK09355.1"/>
    <property type="match status" value="1"/>
</dbReference>
<keyword evidence="5 11" id="KW-0479">Metal-binding</keyword>
<dbReference type="Proteomes" id="UP001203207">
    <property type="component" value="Unassembled WGS sequence"/>
</dbReference>
<feature type="binding site" evidence="11">
    <location>
        <position position="204"/>
    </location>
    <ligand>
        <name>substrate</name>
    </ligand>
</feature>
<dbReference type="EC" id="2.7.1.50" evidence="11"/>
<evidence type="ECO:0000313" key="13">
    <source>
        <dbReference type="Proteomes" id="UP001203207"/>
    </source>
</evidence>
<evidence type="ECO:0000256" key="7">
    <source>
        <dbReference type="ARBA" id="ARBA00022777"/>
    </source>
</evidence>
<keyword evidence="8 11" id="KW-0067">ATP-binding</keyword>
<evidence type="ECO:0000256" key="6">
    <source>
        <dbReference type="ARBA" id="ARBA00022741"/>
    </source>
</evidence>
<evidence type="ECO:0000256" key="11">
    <source>
        <dbReference type="HAMAP-Rule" id="MF_00228"/>
    </source>
</evidence>
<dbReference type="GO" id="GO:0005524">
    <property type="term" value="F:ATP binding"/>
    <property type="evidence" value="ECO:0007669"/>
    <property type="project" value="UniProtKB-UniRule"/>
</dbReference>
<dbReference type="PIRSF" id="PIRSF000513">
    <property type="entry name" value="Thz_kinase"/>
    <property type="match status" value="1"/>
</dbReference>
<accession>A0AAE3FWR6</accession>
<comment type="cofactor">
    <cofactor evidence="2 11">
        <name>Mg(2+)</name>
        <dbReference type="ChEBI" id="CHEBI:18420"/>
    </cofactor>
</comment>
<comment type="function">
    <text evidence="11">Catalyzes the phosphorylation of the hydroxyl group of 4-methyl-5-beta-hydroxyethylthiazole (THZ).</text>
</comment>
<dbReference type="Gene3D" id="3.40.1190.20">
    <property type="match status" value="1"/>
</dbReference>
<dbReference type="AlphaFoldDB" id="A0AAE3FWR6"/>
<dbReference type="GO" id="GO:0009229">
    <property type="term" value="P:thiamine diphosphate biosynthetic process"/>
    <property type="evidence" value="ECO:0007669"/>
    <property type="project" value="UniProtKB-UniRule"/>
</dbReference>
<gene>
    <name evidence="11 12" type="primary">thiM</name>
    <name evidence="12" type="ORF">AArcSt2_06540</name>
</gene>
<keyword evidence="9 11" id="KW-0460">Magnesium</keyword>
<dbReference type="HAMAP" id="MF_00228">
    <property type="entry name" value="Thz_kinase"/>
    <property type="match status" value="1"/>
</dbReference>
<evidence type="ECO:0000256" key="4">
    <source>
        <dbReference type="ARBA" id="ARBA00022679"/>
    </source>
</evidence>
<keyword evidence="10 11" id="KW-0784">Thiamine biosynthesis</keyword>
<name>A0AAE3FWR6_9EURY</name>
<evidence type="ECO:0000256" key="5">
    <source>
        <dbReference type="ARBA" id="ARBA00022723"/>
    </source>
</evidence>
<dbReference type="EMBL" id="JAKRVX010000002">
    <property type="protein sequence ID" value="MCL9816600.1"/>
    <property type="molecule type" value="Genomic_DNA"/>
</dbReference>
<feature type="binding site" evidence="11">
    <location>
        <position position="131"/>
    </location>
    <ligand>
        <name>ATP</name>
        <dbReference type="ChEBI" id="CHEBI:30616"/>
    </ligand>
</feature>
<dbReference type="InterPro" id="IPR029056">
    <property type="entry name" value="Ribokinase-like"/>
</dbReference>
<dbReference type="GO" id="GO:0004417">
    <property type="term" value="F:hydroxyethylthiazole kinase activity"/>
    <property type="evidence" value="ECO:0007669"/>
    <property type="project" value="UniProtKB-UniRule"/>
</dbReference>
<dbReference type="GO" id="GO:0000287">
    <property type="term" value="F:magnesium ion binding"/>
    <property type="evidence" value="ECO:0007669"/>
    <property type="project" value="UniProtKB-UniRule"/>
</dbReference>
<keyword evidence="6 11" id="KW-0547">Nucleotide-binding</keyword>
<evidence type="ECO:0000256" key="1">
    <source>
        <dbReference type="ARBA" id="ARBA00001771"/>
    </source>
</evidence>
<evidence type="ECO:0000256" key="10">
    <source>
        <dbReference type="ARBA" id="ARBA00022977"/>
    </source>
</evidence>
<protein>
    <recommendedName>
        <fullName evidence="11">Hydroxyethylthiazole kinase</fullName>
        <ecNumber evidence="11">2.7.1.50</ecNumber>
    </recommendedName>
    <alternativeName>
        <fullName evidence="11">4-methyl-5-beta-hydroxyethylthiazole kinase</fullName>
        <shortName evidence="11">TH kinase</shortName>
        <shortName evidence="11">Thz kinase</shortName>
    </alternativeName>
</protein>
<dbReference type="InterPro" id="IPR000417">
    <property type="entry name" value="Hyethyz_kinase"/>
</dbReference>
<comment type="caution">
    <text evidence="12">The sequence shown here is derived from an EMBL/GenBank/DDBJ whole genome shotgun (WGS) entry which is preliminary data.</text>
</comment>
<comment type="pathway">
    <text evidence="3 11">Cofactor biosynthesis; thiamine diphosphate biosynthesis; 4-methyl-5-(2-phosphoethyl)-thiazole from 5-(2-hydroxyethyl)-4-methylthiazole: step 1/1.</text>
</comment>
<reference evidence="12" key="2">
    <citation type="submission" date="2022-02" db="EMBL/GenBank/DDBJ databases">
        <authorList>
            <person name="Elcheninov A.G."/>
            <person name="Sorokin D.Y."/>
            <person name="Kublanov I.V."/>
        </authorList>
    </citation>
    <scope>NUCLEOTIDE SEQUENCE</scope>
    <source>
        <strain evidence="12">AArc-St2</strain>
    </source>
</reference>
<sequence>MSKVPIGRSEAVSESLTTTLSDVSESQPLVQSLVNRVTTNDVANLILHWGALPVMADAPGEAGEMTHGAGALLFHTSPMEDSRIEAMYETAAVAEEIGVPIVLDPIGAGATPTRENVLSELLSEISFTAIKGNYGEITALAGEAAEVKGVESIGEYERIADTAQSLAAETGAVVVASGVDDIVADAASAYQISAGHEMLGEVVGTGCMLGASVASFCGGVSDPLEASVYAALAFGLAGEDAAALPYNGPASYKQNLLDSAWQIAEQHDTDRSIDDRISRIA</sequence>
<dbReference type="PRINTS" id="PR01099">
    <property type="entry name" value="HYETHTZKNASE"/>
</dbReference>
<dbReference type="GO" id="GO:0009228">
    <property type="term" value="P:thiamine biosynthetic process"/>
    <property type="evidence" value="ECO:0007669"/>
    <property type="project" value="UniProtKB-KW"/>
</dbReference>